<dbReference type="Gene3D" id="3.40.50.620">
    <property type="entry name" value="HUPs"/>
    <property type="match status" value="1"/>
</dbReference>
<dbReference type="OrthoDB" id="14880at2157"/>
<reference evidence="3 4" key="1">
    <citation type="submission" date="2019-02" db="EMBL/GenBank/DDBJ databases">
        <title>Genomic Encyclopedia of Archaeal and Bacterial Type Strains, Phase II (KMG-II): from individual species to whole genera.</title>
        <authorList>
            <person name="Goeker M."/>
        </authorList>
    </citation>
    <scope>NUCLEOTIDE SEQUENCE [LARGE SCALE GENOMIC DNA]</scope>
    <source>
        <strain evidence="3 4">DSM 18328</strain>
    </source>
</reference>
<dbReference type="SUPFAM" id="SSF52402">
    <property type="entry name" value="Adenine nucleotide alpha hydrolases-like"/>
    <property type="match status" value="1"/>
</dbReference>
<dbReference type="InterPro" id="IPR014729">
    <property type="entry name" value="Rossmann-like_a/b/a_fold"/>
</dbReference>
<gene>
    <name evidence="3" type="ORF">BDK88_3800</name>
</gene>
<dbReference type="EMBL" id="SHMP01000008">
    <property type="protein sequence ID" value="RZV06255.1"/>
    <property type="molecule type" value="Genomic_DNA"/>
</dbReference>
<sequence length="149" mass="16195">MRFLVAVDGSDEAENALDYALEIADAVEGSITVVHAVDPAVYDEGGSEPISTLSDADQRLVLESIEDAEQRGVAILEEMVEIAAERDVDVEEELLYGDPSTEIPDYAETEGFDAIYLGHRGRSERMERLLGSVAKVIVEQATVPVTVVR</sequence>
<proteinExistence type="inferred from homology"/>
<comment type="caution">
    <text evidence="3">The sequence shown here is derived from an EMBL/GenBank/DDBJ whole genome shotgun (WGS) entry which is preliminary data.</text>
</comment>
<organism evidence="3 4">
    <name type="scientific">Natrinema hispanicum</name>
    <dbReference type="NCBI Taxonomy" id="392421"/>
    <lineage>
        <taxon>Archaea</taxon>
        <taxon>Methanobacteriati</taxon>
        <taxon>Methanobacteriota</taxon>
        <taxon>Stenosarchaea group</taxon>
        <taxon>Halobacteria</taxon>
        <taxon>Halobacteriales</taxon>
        <taxon>Natrialbaceae</taxon>
        <taxon>Natrinema</taxon>
    </lineage>
</organism>
<name>A0A482Y7T1_9EURY</name>
<dbReference type="PRINTS" id="PR01438">
    <property type="entry name" value="UNVRSLSTRESS"/>
</dbReference>
<dbReference type="PANTHER" id="PTHR46268">
    <property type="entry name" value="STRESS RESPONSE PROTEIN NHAX"/>
    <property type="match status" value="1"/>
</dbReference>
<accession>A0A482Y7T1</accession>
<dbReference type="Pfam" id="PF00582">
    <property type="entry name" value="Usp"/>
    <property type="match status" value="1"/>
</dbReference>
<evidence type="ECO:0000259" key="2">
    <source>
        <dbReference type="Pfam" id="PF00582"/>
    </source>
</evidence>
<feature type="domain" description="UspA" evidence="2">
    <location>
        <begin position="2"/>
        <end position="149"/>
    </location>
</feature>
<comment type="similarity">
    <text evidence="1">Belongs to the universal stress protein A family.</text>
</comment>
<dbReference type="RefSeq" id="WP_130501594.1">
    <property type="nucleotide sequence ID" value="NZ_SHMP01000008.1"/>
</dbReference>
<evidence type="ECO:0000256" key="1">
    <source>
        <dbReference type="ARBA" id="ARBA00008791"/>
    </source>
</evidence>
<dbReference type="AlphaFoldDB" id="A0A482Y7T1"/>
<dbReference type="CDD" id="cd00293">
    <property type="entry name" value="USP-like"/>
    <property type="match status" value="1"/>
</dbReference>
<dbReference type="InterPro" id="IPR006016">
    <property type="entry name" value="UspA"/>
</dbReference>
<dbReference type="InterPro" id="IPR006015">
    <property type="entry name" value="Universal_stress_UspA"/>
</dbReference>
<protein>
    <submittedName>
        <fullName evidence="3">Nucleotide-binding universal stress UspA family protein</fullName>
    </submittedName>
</protein>
<dbReference type="Proteomes" id="UP000291097">
    <property type="component" value="Unassembled WGS sequence"/>
</dbReference>
<evidence type="ECO:0000313" key="4">
    <source>
        <dbReference type="Proteomes" id="UP000291097"/>
    </source>
</evidence>
<evidence type="ECO:0000313" key="3">
    <source>
        <dbReference type="EMBL" id="RZV06255.1"/>
    </source>
</evidence>
<dbReference type="PANTHER" id="PTHR46268:SF15">
    <property type="entry name" value="UNIVERSAL STRESS PROTEIN HP_0031"/>
    <property type="match status" value="1"/>
</dbReference>